<keyword evidence="2" id="KW-1185">Reference proteome</keyword>
<organism evidence="1 2">
    <name type="scientific">Gigaspora margarita</name>
    <dbReference type="NCBI Taxonomy" id="4874"/>
    <lineage>
        <taxon>Eukaryota</taxon>
        <taxon>Fungi</taxon>
        <taxon>Fungi incertae sedis</taxon>
        <taxon>Mucoromycota</taxon>
        <taxon>Glomeromycotina</taxon>
        <taxon>Glomeromycetes</taxon>
        <taxon>Diversisporales</taxon>
        <taxon>Gigasporaceae</taxon>
        <taxon>Gigaspora</taxon>
    </lineage>
</organism>
<feature type="non-terminal residue" evidence="1">
    <location>
        <position position="1"/>
    </location>
</feature>
<comment type="caution">
    <text evidence="1">The sequence shown here is derived from an EMBL/GenBank/DDBJ whole genome shotgun (WGS) entry which is preliminary data.</text>
</comment>
<protein>
    <submittedName>
        <fullName evidence="1">21948_t:CDS:1</fullName>
    </submittedName>
</protein>
<accession>A0ABN7UP39</accession>
<gene>
    <name evidence="1" type="ORF">GMARGA_LOCUS8991</name>
</gene>
<proteinExistence type="predicted"/>
<reference evidence="1 2" key="1">
    <citation type="submission" date="2021-06" db="EMBL/GenBank/DDBJ databases">
        <authorList>
            <person name="Kallberg Y."/>
            <person name="Tangrot J."/>
            <person name="Rosling A."/>
        </authorList>
    </citation>
    <scope>NUCLEOTIDE SEQUENCE [LARGE SCALE GENOMIC DNA]</scope>
    <source>
        <strain evidence="1 2">120-4 pot B 10/14</strain>
    </source>
</reference>
<sequence>VLKDAEDFYLEYHLVFLRHGLPVIVSGIVRTCDHPTITSPISQSRKCFETKLRILK</sequence>
<evidence type="ECO:0000313" key="1">
    <source>
        <dbReference type="EMBL" id="CAG8643897.1"/>
    </source>
</evidence>
<name>A0ABN7UP39_GIGMA</name>
<dbReference type="EMBL" id="CAJVQB010004729">
    <property type="protein sequence ID" value="CAG8643897.1"/>
    <property type="molecule type" value="Genomic_DNA"/>
</dbReference>
<evidence type="ECO:0000313" key="2">
    <source>
        <dbReference type="Proteomes" id="UP000789901"/>
    </source>
</evidence>
<dbReference type="Proteomes" id="UP000789901">
    <property type="component" value="Unassembled WGS sequence"/>
</dbReference>